<protein>
    <recommendedName>
        <fullName evidence="8">IQ domain-containing protein IQM1-like</fullName>
    </recommendedName>
</protein>
<accession>A0AAV8ZXH7</accession>
<comment type="caution">
    <text evidence="6">The sequence shown here is derived from an EMBL/GenBank/DDBJ whole genome shotgun (WGS) entry which is preliminary data.</text>
</comment>
<proteinExistence type="predicted"/>
<dbReference type="InterPro" id="IPR044159">
    <property type="entry name" value="IQM"/>
</dbReference>
<dbReference type="Proteomes" id="UP001179952">
    <property type="component" value="Unassembled WGS sequence"/>
</dbReference>
<name>A0AAV8ZXH7_ACOGR</name>
<reference evidence="6" key="1">
    <citation type="journal article" date="2023" name="Nat. Commun.">
        <title>Diploid and tetraploid genomes of Acorus and the evolution of monocots.</title>
        <authorList>
            <person name="Ma L."/>
            <person name="Liu K.W."/>
            <person name="Li Z."/>
            <person name="Hsiao Y.Y."/>
            <person name="Qi Y."/>
            <person name="Fu T."/>
            <person name="Tang G.D."/>
            <person name="Zhang D."/>
            <person name="Sun W.H."/>
            <person name="Liu D.K."/>
            <person name="Li Y."/>
            <person name="Chen G.Z."/>
            <person name="Liu X.D."/>
            <person name="Liao X.Y."/>
            <person name="Jiang Y.T."/>
            <person name="Yu X."/>
            <person name="Hao Y."/>
            <person name="Huang J."/>
            <person name="Zhao X.W."/>
            <person name="Ke S."/>
            <person name="Chen Y.Y."/>
            <person name="Wu W.L."/>
            <person name="Hsu J.L."/>
            <person name="Lin Y.F."/>
            <person name="Huang M.D."/>
            <person name="Li C.Y."/>
            <person name="Huang L."/>
            <person name="Wang Z.W."/>
            <person name="Zhao X."/>
            <person name="Zhong W.Y."/>
            <person name="Peng D.H."/>
            <person name="Ahmad S."/>
            <person name="Lan S."/>
            <person name="Zhang J.S."/>
            <person name="Tsai W.C."/>
            <person name="Van de Peer Y."/>
            <person name="Liu Z.J."/>
        </authorList>
    </citation>
    <scope>NUCLEOTIDE SEQUENCE</scope>
    <source>
        <strain evidence="6">SCP</strain>
    </source>
</reference>
<comment type="subcellular location">
    <subcellularLocation>
        <location evidence="2">Cytoplasm</location>
    </subcellularLocation>
    <subcellularLocation>
        <location evidence="1">Nucleus</location>
    </subcellularLocation>
</comment>
<keyword evidence="7" id="KW-1185">Reference proteome</keyword>
<keyword evidence="3" id="KW-0963">Cytoplasm</keyword>
<evidence type="ECO:0000256" key="1">
    <source>
        <dbReference type="ARBA" id="ARBA00004123"/>
    </source>
</evidence>
<evidence type="ECO:0000313" key="7">
    <source>
        <dbReference type="Proteomes" id="UP001179952"/>
    </source>
</evidence>
<keyword evidence="4" id="KW-0539">Nucleus</keyword>
<feature type="region of interest" description="Disordered" evidence="5">
    <location>
        <begin position="479"/>
        <end position="498"/>
    </location>
</feature>
<evidence type="ECO:0000256" key="5">
    <source>
        <dbReference type="SAM" id="MobiDB-lite"/>
    </source>
</evidence>
<reference evidence="6" key="2">
    <citation type="submission" date="2023-06" db="EMBL/GenBank/DDBJ databases">
        <authorList>
            <person name="Ma L."/>
            <person name="Liu K.-W."/>
            <person name="Li Z."/>
            <person name="Hsiao Y.-Y."/>
            <person name="Qi Y."/>
            <person name="Fu T."/>
            <person name="Tang G."/>
            <person name="Zhang D."/>
            <person name="Sun W.-H."/>
            <person name="Liu D.-K."/>
            <person name="Li Y."/>
            <person name="Chen G.-Z."/>
            <person name="Liu X.-D."/>
            <person name="Liao X.-Y."/>
            <person name="Jiang Y.-T."/>
            <person name="Yu X."/>
            <person name="Hao Y."/>
            <person name="Huang J."/>
            <person name="Zhao X.-W."/>
            <person name="Ke S."/>
            <person name="Chen Y.-Y."/>
            <person name="Wu W.-L."/>
            <person name="Hsu J.-L."/>
            <person name="Lin Y.-F."/>
            <person name="Huang M.-D."/>
            <person name="Li C.-Y."/>
            <person name="Huang L."/>
            <person name="Wang Z.-W."/>
            <person name="Zhao X."/>
            <person name="Zhong W.-Y."/>
            <person name="Peng D.-H."/>
            <person name="Ahmad S."/>
            <person name="Lan S."/>
            <person name="Zhang J.-S."/>
            <person name="Tsai W.-C."/>
            <person name="Van De Peer Y."/>
            <person name="Liu Z.-J."/>
        </authorList>
    </citation>
    <scope>NUCLEOTIDE SEQUENCE</scope>
    <source>
        <strain evidence="6">SCP</strain>
        <tissue evidence="6">Leaves</tissue>
    </source>
</reference>
<evidence type="ECO:0000256" key="3">
    <source>
        <dbReference type="ARBA" id="ARBA00022490"/>
    </source>
</evidence>
<dbReference type="GO" id="GO:0005737">
    <property type="term" value="C:cytoplasm"/>
    <property type="evidence" value="ECO:0007669"/>
    <property type="project" value="UniProtKB-SubCell"/>
</dbReference>
<evidence type="ECO:0000256" key="4">
    <source>
        <dbReference type="ARBA" id="ARBA00023242"/>
    </source>
</evidence>
<dbReference type="EMBL" id="JAUJYN010000073">
    <property type="protein sequence ID" value="KAK1256896.1"/>
    <property type="molecule type" value="Genomic_DNA"/>
</dbReference>
<dbReference type="AlphaFoldDB" id="A0AAV8ZXH7"/>
<sequence>MFLELKDNIETVMVRSLSFSDTNGEMTLKTVIFKNDNNPETPVASAQPILKESLSFKNWEPENVMLDIVPKFKNRRGRKDDKSGHISPKATDMDAKLKLKPEIRISNSCSPRPPLSPLDAAAVKLQKVYKSYRTRRNLADCAVVVEELWWKALDFASLKLSSVSYYNIEKPETAVSRWARARTRAAKVGKGLSKDDKAQKLALQHWLEAIDPRHRYGHNLHFYYDIWFDSESTQPFFYWLDVGDGKEMNVEKCPRHVLQKQYIKYLGPKEREAYEVIVENGKLVYKQPKALVDTIEGSKWIFVLSTSRSLYVGKKIKGQFQHSSFLAGGATTSAGRLVAKEGVLKAIWPYSGHYLPTEENFKEFVSFLQEHDVDMTNVKKCSTDEDDGPSYRTKTESLAPAALDVSDSTSSQADAEIQQPINHTEEVTKPEAQVKQVFDLSMRLSCKWSTGTGARIGCVRDYPAELQFKALEQVNLSPRVNPSPVGSRIPIPSPRPSPGVRLSPRLQYMGIPSPRVSLNLPKIKTRV</sequence>
<evidence type="ECO:0008006" key="8">
    <source>
        <dbReference type="Google" id="ProtNLM"/>
    </source>
</evidence>
<dbReference type="GO" id="GO:0005634">
    <property type="term" value="C:nucleus"/>
    <property type="evidence" value="ECO:0007669"/>
    <property type="project" value="UniProtKB-SubCell"/>
</dbReference>
<evidence type="ECO:0000313" key="6">
    <source>
        <dbReference type="EMBL" id="KAK1256896.1"/>
    </source>
</evidence>
<evidence type="ECO:0000256" key="2">
    <source>
        <dbReference type="ARBA" id="ARBA00004496"/>
    </source>
</evidence>
<dbReference type="PANTHER" id="PTHR31250:SF27">
    <property type="entry name" value="IQ DOMAIN-CONTAINING PROTEIN IQM5"/>
    <property type="match status" value="1"/>
</dbReference>
<dbReference type="PANTHER" id="PTHR31250">
    <property type="entry name" value="IQ DOMAIN-CONTAINING PROTEIN IQM3"/>
    <property type="match status" value="1"/>
</dbReference>
<organism evidence="6 7">
    <name type="scientific">Acorus gramineus</name>
    <name type="common">Dwarf sweet flag</name>
    <dbReference type="NCBI Taxonomy" id="55184"/>
    <lineage>
        <taxon>Eukaryota</taxon>
        <taxon>Viridiplantae</taxon>
        <taxon>Streptophyta</taxon>
        <taxon>Embryophyta</taxon>
        <taxon>Tracheophyta</taxon>
        <taxon>Spermatophyta</taxon>
        <taxon>Magnoliopsida</taxon>
        <taxon>Liliopsida</taxon>
        <taxon>Acoraceae</taxon>
        <taxon>Acorus</taxon>
    </lineage>
</organism>
<gene>
    <name evidence="6" type="ORF">QJS04_geneDACA002481</name>
</gene>
<feature type="region of interest" description="Disordered" evidence="5">
    <location>
        <begin position="380"/>
        <end position="413"/>
    </location>
</feature>